<dbReference type="AlphaFoldDB" id="A0A0C9WQ02"/>
<name>A0A0C9WQ02_9AGAR</name>
<dbReference type="HOGENOM" id="CLU_1949167_0_0_1"/>
<proteinExistence type="predicted"/>
<gene>
    <name evidence="1" type="ORF">K443DRAFT_412736</name>
</gene>
<dbReference type="Proteomes" id="UP000054477">
    <property type="component" value="Unassembled WGS sequence"/>
</dbReference>
<reference evidence="2" key="2">
    <citation type="submission" date="2015-01" db="EMBL/GenBank/DDBJ databases">
        <title>Evolutionary Origins and Diversification of the Mycorrhizal Mutualists.</title>
        <authorList>
            <consortium name="DOE Joint Genome Institute"/>
            <consortium name="Mycorrhizal Genomics Consortium"/>
            <person name="Kohler A."/>
            <person name="Kuo A."/>
            <person name="Nagy L.G."/>
            <person name="Floudas D."/>
            <person name="Copeland A."/>
            <person name="Barry K.W."/>
            <person name="Cichocki N."/>
            <person name="Veneault-Fourrey C."/>
            <person name="LaButti K."/>
            <person name="Lindquist E.A."/>
            <person name="Lipzen A."/>
            <person name="Lundell T."/>
            <person name="Morin E."/>
            <person name="Murat C."/>
            <person name="Riley R."/>
            <person name="Ohm R."/>
            <person name="Sun H."/>
            <person name="Tunlid A."/>
            <person name="Henrissat B."/>
            <person name="Grigoriev I.V."/>
            <person name="Hibbett D.S."/>
            <person name="Martin F."/>
        </authorList>
    </citation>
    <scope>NUCLEOTIDE SEQUENCE [LARGE SCALE GENOMIC DNA]</scope>
    <source>
        <strain evidence="2">LaAM-08-1</strain>
    </source>
</reference>
<reference evidence="1 2" key="1">
    <citation type="submission" date="2014-04" db="EMBL/GenBank/DDBJ databases">
        <authorList>
            <consortium name="DOE Joint Genome Institute"/>
            <person name="Kuo A."/>
            <person name="Kohler A."/>
            <person name="Nagy L.G."/>
            <person name="Floudas D."/>
            <person name="Copeland A."/>
            <person name="Barry K.W."/>
            <person name="Cichocki N."/>
            <person name="Veneault-Fourrey C."/>
            <person name="LaButti K."/>
            <person name="Lindquist E.A."/>
            <person name="Lipzen A."/>
            <person name="Lundell T."/>
            <person name="Morin E."/>
            <person name="Murat C."/>
            <person name="Sun H."/>
            <person name="Tunlid A."/>
            <person name="Henrissat B."/>
            <person name="Grigoriev I.V."/>
            <person name="Hibbett D.S."/>
            <person name="Martin F."/>
            <person name="Nordberg H.P."/>
            <person name="Cantor M.N."/>
            <person name="Hua S.X."/>
        </authorList>
    </citation>
    <scope>NUCLEOTIDE SEQUENCE [LARGE SCALE GENOMIC DNA]</scope>
    <source>
        <strain evidence="1 2">LaAM-08-1</strain>
    </source>
</reference>
<evidence type="ECO:0000313" key="1">
    <source>
        <dbReference type="EMBL" id="KIJ93100.1"/>
    </source>
</evidence>
<protein>
    <submittedName>
        <fullName evidence="1">Uncharacterized protein</fullName>
    </submittedName>
</protein>
<evidence type="ECO:0000313" key="2">
    <source>
        <dbReference type="Proteomes" id="UP000054477"/>
    </source>
</evidence>
<dbReference type="EMBL" id="KN838865">
    <property type="protein sequence ID" value="KIJ93100.1"/>
    <property type="molecule type" value="Genomic_DNA"/>
</dbReference>
<accession>A0A0C9WQ02</accession>
<organism evidence="1 2">
    <name type="scientific">Laccaria amethystina LaAM-08-1</name>
    <dbReference type="NCBI Taxonomy" id="1095629"/>
    <lineage>
        <taxon>Eukaryota</taxon>
        <taxon>Fungi</taxon>
        <taxon>Dikarya</taxon>
        <taxon>Basidiomycota</taxon>
        <taxon>Agaricomycotina</taxon>
        <taxon>Agaricomycetes</taxon>
        <taxon>Agaricomycetidae</taxon>
        <taxon>Agaricales</taxon>
        <taxon>Agaricineae</taxon>
        <taxon>Hydnangiaceae</taxon>
        <taxon>Laccaria</taxon>
    </lineage>
</organism>
<keyword evidence="2" id="KW-1185">Reference proteome</keyword>
<sequence>MYEGRKVKIAIKAQRPVDIMHDLFHFTPIRRCPRHLVAGPLMNCTSDHATISATYLPIFCIPNDTLFALYPAQLLKILAFSFIGCGYVSRIHGGQNNDTNSWTGSTVHPSFNGSLWSHISHSLMLQRVL</sequence>